<evidence type="ECO:0000259" key="7">
    <source>
        <dbReference type="PROSITE" id="PS50110"/>
    </source>
</evidence>
<dbReference type="InterPro" id="IPR000792">
    <property type="entry name" value="Tscrpt_reg_LuxR_C"/>
</dbReference>
<dbReference type="PROSITE" id="PS50110">
    <property type="entry name" value="RESPONSE_REGULATORY"/>
    <property type="match status" value="1"/>
</dbReference>
<dbReference type="CDD" id="cd17535">
    <property type="entry name" value="REC_NarL-like"/>
    <property type="match status" value="1"/>
</dbReference>
<dbReference type="GO" id="GO:0006355">
    <property type="term" value="P:regulation of DNA-templated transcription"/>
    <property type="evidence" value="ECO:0007669"/>
    <property type="project" value="InterPro"/>
</dbReference>
<dbReference type="InterPro" id="IPR016032">
    <property type="entry name" value="Sig_transdc_resp-reg_C-effctor"/>
</dbReference>
<name>A0A7M4DE19_9MICO</name>
<dbReference type="PANTHER" id="PTHR43214">
    <property type="entry name" value="TWO-COMPONENT RESPONSE REGULATOR"/>
    <property type="match status" value="1"/>
</dbReference>
<dbReference type="InterPro" id="IPR011006">
    <property type="entry name" value="CheY-like_superfamily"/>
</dbReference>
<keyword evidence="2" id="KW-0805">Transcription regulation</keyword>
<dbReference type="Proteomes" id="UP000419743">
    <property type="component" value="Unassembled WGS sequence"/>
</dbReference>
<dbReference type="SUPFAM" id="SSF46894">
    <property type="entry name" value="C-terminal effector domain of the bipartite response regulators"/>
    <property type="match status" value="1"/>
</dbReference>
<sequence length="239" mass="24994">MATVTRSAEAGTQGSEPERTLRVLLVDDDALVRAGLTMMLDGTSAAGTTVRVVGEAGDGDEVPDALAAHPCDVVLMDLRMPRVDGITATERLRSAPGAPEVVVLTTFHTDAEIVGALRAGASGYLLKDTPPTDIVTALARVANGDAVLSPEVTRHLIARTVGEVGPREAARKRLDRLSEREAEVAREIARGATNAEIASALFLSVATVKAYVSTVLTKLGVGNRTQIALLVHDGGWLEA</sequence>
<dbReference type="InterPro" id="IPR039420">
    <property type="entry name" value="WalR-like"/>
</dbReference>
<keyword evidence="4" id="KW-0804">Transcription</keyword>
<feature type="modified residue" description="4-aspartylphosphate" evidence="5">
    <location>
        <position position="77"/>
    </location>
</feature>
<evidence type="ECO:0000256" key="4">
    <source>
        <dbReference type="ARBA" id="ARBA00023163"/>
    </source>
</evidence>
<proteinExistence type="predicted"/>
<feature type="domain" description="Response regulatory" evidence="7">
    <location>
        <begin position="22"/>
        <end position="142"/>
    </location>
</feature>
<dbReference type="InterPro" id="IPR058245">
    <property type="entry name" value="NreC/VraR/RcsB-like_REC"/>
</dbReference>
<evidence type="ECO:0000313" key="8">
    <source>
        <dbReference type="EMBL" id="VZO35133.1"/>
    </source>
</evidence>
<dbReference type="SMART" id="SM00421">
    <property type="entry name" value="HTH_LUXR"/>
    <property type="match status" value="1"/>
</dbReference>
<reference evidence="8 9" key="1">
    <citation type="submission" date="2019-11" db="EMBL/GenBank/DDBJ databases">
        <authorList>
            <person name="Criscuolo A."/>
        </authorList>
    </citation>
    <scope>NUCLEOTIDE SEQUENCE [LARGE SCALE GENOMIC DNA]</scope>
    <source>
        <strain evidence="8">CIP111667</strain>
    </source>
</reference>
<dbReference type="PROSITE" id="PS50043">
    <property type="entry name" value="HTH_LUXR_2"/>
    <property type="match status" value="1"/>
</dbReference>
<dbReference type="PRINTS" id="PR00038">
    <property type="entry name" value="HTHLUXR"/>
</dbReference>
<comment type="caution">
    <text evidence="8">The sequence shown here is derived from an EMBL/GenBank/DDBJ whole genome shotgun (WGS) entry which is preliminary data.</text>
</comment>
<evidence type="ECO:0000313" key="9">
    <source>
        <dbReference type="Proteomes" id="UP000419743"/>
    </source>
</evidence>
<dbReference type="InterPro" id="IPR001789">
    <property type="entry name" value="Sig_transdc_resp-reg_receiver"/>
</dbReference>
<evidence type="ECO:0000259" key="6">
    <source>
        <dbReference type="PROSITE" id="PS50043"/>
    </source>
</evidence>
<dbReference type="RefSeq" id="WP_156738932.1">
    <property type="nucleotide sequence ID" value="NZ_CACRYJ010000006.1"/>
</dbReference>
<accession>A0A7M4DE19</accession>
<dbReference type="CDD" id="cd06170">
    <property type="entry name" value="LuxR_C_like"/>
    <property type="match status" value="1"/>
</dbReference>
<keyword evidence="3" id="KW-0238">DNA-binding</keyword>
<dbReference type="GO" id="GO:0003677">
    <property type="term" value="F:DNA binding"/>
    <property type="evidence" value="ECO:0007669"/>
    <property type="project" value="UniProtKB-KW"/>
</dbReference>
<dbReference type="PANTHER" id="PTHR43214:SF24">
    <property type="entry name" value="TRANSCRIPTIONAL REGULATORY PROTEIN NARL-RELATED"/>
    <property type="match status" value="1"/>
</dbReference>
<dbReference type="GO" id="GO:0000160">
    <property type="term" value="P:phosphorelay signal transduction system"/>
    <property type="evidence" value="ECO:0007669"/>
    <property type="project" value="InterPro"/>
</dbReference>
<dbReference type="Pfam" id="PF00196">
    <property type="entry name" value="GerE"/>
    <property type="match status" value="1"/>
</dbReference>
<keyword evidence="9" id="KW-1185">Reference proteome</keyword>
<dbReference type="AlphaFoldDB" id="A0A7M4DE19"/>
<keyword evidence="1 5" id="KW-0597">Phosphoprotein</keyword>
<evidence type="ECO:0000256" key="2">
    <source>
        <dbReference type="ARBA" id="ARBA00023015"/>
    </source>
</evidence>
<organism evidence="8 9">
    <name type="scientific">Occultella aeris</name>
    <dbReference type="NCBI Taxonomy" id="2761496"/>
    <lineage>
        <taxon>Bacteria</taxon>
        <taxon>Bacillati</taxon>
        <taxon>Actinomycetota</taxon>
        <taxon>Actinomycetes</taxon>
        <taxon>Micrococcales</taxon>
        <taxon>Ruaniaceae</taxon>
        <taxon>Occultella</taxon>
    </lineage>
</organism>
<evidence type="ECO:0000256" key="5">
    <source>
        <dbReference type="PROSITE-ProRule" id="PRU00169"/>
    </source>
</evidence>
<dbReference type="Pfam" id="PF00072">
    <property type="entry name" value="Response_reg"/>
    <property type="match status" value="1"/>
</dbReference>
<gene>
    <name evidence="8" type="primary">degU_1</name>
    <name evidence="8" type="ORF">HALOF300_00359</name>
</gene>
<protein>
    <submittedName>
        <fullName evidence="8">Transcriptional regulatory protein DegU</fullName>
    </submittedName>
</protein>
<dbReference type="SUPFAM" id="SSF52172">
    <property type="entry name" value="CheY-like"/>
    <property type="match status" value="1"/>
</dbReference>
<dbReference type="SMART" id="SM00448">
    <property type="entry name" value="REC"/>
    <property type="match status" value="1"/>
</dbReference>
<feature type="domain" description="HTH luxR-type" evidence="6">
    <location>
        <begin position="170"/>
        <end position="235"/>
    </location>
</feature>
<evidence type="ECO:0000256" key="3">
    <source>
        <dbReference type="ARBA" id="ARBA00023125"/>
    </source>
</evidence>
<dbReference type="Gene3D" id="3.40.50.2300">
    <property type="match status" value="1"/>
</dbReference>
<evidence type="ECO:0000256" key="1">
    <source>
        <dbReference type="ARBA" id="ARBA00022553"/>
    </source>
</evidence>
<dbReference type="EMBL" id="CACRYJ010000006">
    <property type="protein sequence ID" value="VZO35133.1"/>
    <property type="molecule type" value="Genomic_DNA"/>
</dbReference>